<dbReference type="Pfam" id="PF24626">
    <property type="entry name" value="SH3_Tf2-1"/>
    <property type="match status" value="1"/>
</dbReference>
<dbReference type="PANTHER" id="PTHR48475">
    <property type="entry name" value="RIBONUCLEASE H"/>
    <property type="match status" value="1"/>
</dbReference>
<gene>
    <name evidence="2" type="ORF">LIER_21917</name>
</gene>
<keyword evidence="3" id="KW-1185">Reference proteome</keyword>
<dbReference type="InterPro" id="IPR056924">
    <property type="entry name" value="SH3_Tf2-1"/>
</dbReference>
<organism evidence="2 3">
    <name type="scientific">Lithospermum erythrorhizon</name>
    <name type="common">Purple gromwell</name>
    <name type="synonym">Lithospermum officinale var. erythrorhizon</name>
    <dbReference type="NCBI Taxonomy" id="34254"/>
    <lineage>
        <taxon>Eukaryota</taxon>
        <taxon>Viridiplantae</taxon>
        <taxon>Streptophyta</taxon>
        <taxon>Embryophyta</taxon>
        <taxon>Tracheophyta</taxon>
        <taxon>Spermatophyta</taxon>
        <taxon>Magnoliopsida</taxon>
        <taxon>eudicotyledons</taxon>
        <taxon>Gunneridae</taxon>
        <taxon>Pentapetalae</taxon>
        <taxon>asterids</taxon>
        <taxon>lamiids</taxon>
        <taxon>Boraginales</taxon>
        <taxon>Boraginaceae</taxon>
        <taxon>Boraginoideae</taxon>
        <taxon>Lithospermeae</taxon>
        <taxon>Lithospermum</taxon>
    </lineage>
</organism>
<proteinExistence type="predicted"/>
<feature type="domain" description="Tf2-1-like SH3-like" evidence="1">
    <location>
        <begin position="103"/>
        <end position="153"/>
    </location>
</feature>
<dbReference type="PANTHER" id="PTHR48475:SF2">
    <property type="entry name" value="RIBONUCLEASE H"/>
    <property type="match status" value="1"/>
</dbReference>
<dbReference type="AlphaFoldDB" id="A0AAV3QT67"/>
<evidence type="ECO:0000259" key="1">
    <source>
        <dbReference type="Pfam" id="PF24626"/>
    </source>
</evidence>
<sequence>MARFLAIRQLPDDKLEARKTQNRSYKFYLYQVEVGLPSSRLRSFDEEEKNQQVREQLNFTYELKDKALFKMVQYKHLMAHTYNRRVKNRQFQVGDLVLWMYAITHPNCKNKLSPKWEGPYKITKVVGPATYELSHLNGKLINHTWHPTKLRKYYV</sequence>
<protein>
    <recommendedName>
        <fullName evidence="1">Tf2-1-like SH3-like domain-containing protein</fullName>
    </recommendedName>
</protein>
<evidence type="ECO:0000313" key="3">
    <source>
        <dbReference type="Proteomes" id="UP001454036"/>
    </source>
</evidence>
<comment type="caution">
    <text evidence="2">The sequence shown here is derived from an EMBL/GenBank/DDBJ whole genome shotgun (WGS) entry which is preliminary data.</text>
</comment>
<dbReference type="Proteomes" id="UP001454036">
    <property type="component" value="Unassembled WGS sequence"/>
</dbReference>
<accession>A0AAV3QT67</accession>
<evidence type="ECO:0000313" key="2">
    <source>
        <dbReference type="EMBL" id="GAA0166853.1"/>
    </source>
</evidence>
<name>A0AAV3QT67_LITER</name>
<reference evidence="2 3" key="1">
    <citation type="submission" date="2024-01" db="EMBL/GenBank/DDBJ databases">
        <title>The complete chloroplast genome sequence of Lithospermum erythrorhizon: insights into the phylogenetic relationship among Boraginaceae species and the maternal lineages of purple gromwells.</title>
        <authorList>
            <person name="Okada T."/>
            <person name="Watanabe K."/>
        </authorList>
    </citation>
    <scope>NUCLEOTIDE SEQUENCE [LARGE SCALE GENOMIC DNA]</scope>
</reference>
<dbReference type="EMBL" id="BAABME010005875">
    <property type="protein sequence ID" value="GAA0166853.1"/>
    <property type="molecule type" value="Genomic_DNA"/>
</dbReference>